<sequence>MFIDIDECATVGTCAQKCINTPGGASSDGPNAVGKCRARGSDPLLLLSNRAAIRRFDLISNKYEPLIAKLESAVAMDFLHNCPKAVKGIVKDIRQCAEGGDNITLVDKDVSTPDGLAVDWVHQLLFWTDTGLDQVGPI</sequence>
<dbReference type="PANTHER" id="PTHR46513">
    <property type="entry name" value="VITELLOGENIN RECEPTOR-LIKE PROTEIN-RELATED-RELATED"/>
    <property type="match status" value="1"/>
</dbReference>
<dbReference type="PANTHER" id="PTHR46513:SF13">
    <property type="entry name" value="EGF-LIKE DOMAIN-CONTAINING PROTEIN"/>
    <property type="match status" value="1"/>
</dbReference>
<dbReference type="CDD" id="cd00054">
    <property type="entry name" value="EGF_CA"/>
    <property type="match status" value="1"/>
</dbReference>
<dbReference type="Gene3D" id="2.120.10.30">
    <property type="entry name" value="TolB, C-terminal domain"/>
    <property type="match status" value="1"/>
</dbReference>
<evidence type="ECO:0000313" key="2">
    <source>
        <dbReference type="WBParaSite" id="PEQ_0001079801-mRNA-1"/>
    </source>
</evidence>
<protein>
    <submittedName>
        <fullName evidence="2">Uncharacterized protein</fullName>
    </submittedName>
</protein>
<dbReference type="GO" id="GO:0060070">
    <property type="term" value="P:canonical Wnt signaling pathway"/>
    <property type="evidence" value="ECO:0007669"/>
    <property type="project" value="TreeGrafter"/>
</dbReference>
<keyword evidence="1" id="KW-1185">Reference proteome</keyword>
<dbReference type="GO" id="GO:0042813">
    <property type="term" value="F:Wnt receptor activity"/>
    <property type="evidence" value="ECO:0007669"/>
    <property type="project" value="TreeGrafter"/>
</dbReference>
<proteinExistence type="predicted"/>
<accession>A0A914RWU2</accession>
<dbReference type="GO" id="GO:0017147">
    <property type="term" value="F:Wnt-protein binding"/>
    <property type="evidence" value="ECO:0007669"/>
    <property type="project" value="TreeGrafter"/>
</dbReference>
<dbReference type="SUPFAM" id="SSF63825">
    <property type="entry name" value="YWTD domain"/>
    <property type="match status" value="1"/>
</dbReference>
<organism evidence="1 2">
    <name type="scientific">Parascaris equorum</name>
    <name type="common">Equine roundworm</name>
    <dbReference type="NCBI Taxonomy" id="6256"/>
    <lineage>
        <taxon>Eukaryota</taxon>
        <taxon>Metazoa</taxon>
        <taxon>Ecdysozoa</taxon>
        <taxon>Nematoda</taxon>
        <taxon>Chromadorea</taxon>
        <taxon>Rhabditida</taxon>
        <taxon>Spirurina</taxon>
        <taxon>Ascaridomorpha</taxon>
        <taxon>Ascaridoidea</taxon>
        <taxon>Ascarididae</taxon>
        <taxon>Parascaris</taxon>
    </lineage>
</organism>
<dbReference type="AlphaFoldDB" id="A0A914RWU2"/>
<dbReference type="InterPro" id="IPR011042">
    <property type="entry name" value="6-blade_b-propeller_TolB-like"/>
</dbReference>
<dbReference type="Gene3D" id="2.10.25.10">
    <property type="entry name" value="Laminin"/>
    <property type="match status" value="1"/>
</dbReference>
<dbReference type="InterPro" id="IPR050778">
    <property type="entry name" value="Cueball_EGF_LRP_Nidogen"/>
</dbReference>
<evidence type="ECO:0000313" key="1">
    <source>
        <dbReference type="Proteomes" id="UP000887564"/>
    </source>
</evidence>
<name>A0A914RWU2_PAREQ</name>
<dbReference type="Proteomes" id="UP000887564">
    <property type="component" value="Unplaced"/>
</dbReference>
<dbReference type="WBParaSite" id="PEQ_0001079801-mRNA-1">
    <property type="protein sequence ID" value="PEQ_0001079801-mRNA-1"/>
    <property type="gene ID" value="PEQ_0001079801"/>
</dbReference>
<dbReference type="GO" id="GO:0005886">
    <property type="term" value="C:plasma membrane"/>
    <property type="evidence" value="ECO:0007669"/>
    <property type="project" value="TreeGrafter"/>
</dbReference>
<reference evidence="2" key="1">
    <citation type="submission" date="2022-11" db="UniProtKB">
        <authorList>
            <consortium name="WormBaseParasite"/>
        </authorList>
    </citation>
    <scope>IDENTIFICATION</scope>
</reference>